<evidence type="ECO:0000313" key="2">
    <source>
        <dbReference type="EMBL" id="PLN85329.1"/>
    </source>
</evidence>
<dbReference type="Proteomes" id="UP000235023">
    <property type="component" value="Unassembled WGS sequence"/>
</dbReference>
<sequence length="49" mass="5135">MQYKFLCVLISIVASAVAEPDSGDDAYSAAMASLESNTDLAKMATATDF</sequence>
<dbReference type="AlphaFoldDB" id="A0A2J5I5W0"/>
<proteinExistence type="predicted"/>
<gene>
    <name evidence="2" type="ORF">BDW42DRAFT_190906</name>
</gene>
<name>A0A2J5I5W0_9EURO</name>
<dbReference type="EMBL" id="KZ559505">
    <property type="protein sequence ID" value="PLN85329.1"/>
    <property type="molecule type" value="Genomic_DNA"/>
</dbReference>
<protein>
    <submittedName>
        <fullName evidence="2">Uncharacterized protein</fullName>
    </submittedName>
</protein>
<evidence type="ECO:0000313" key="3">
    <source>
        <dbReference type="Proteomes" id="UP000235023"/>
    </source>
</evidence>
<keyword evidence="1" id="KW-0732">Signal</keyword>
<reference evidence="3" key="1">
    <citation type="submission" date="2017-12" db="EMBL/GenBank/DDBJ databases">
        <authorList>
            <consortium name="DOE Joint Genome Institute"/>
            <person name="Mondo S.J."/>
            <person name="Kjaerbolling I."/>
            <person name="Vesth T.C."/>
            <person name="Frisvad J.C."/>
            <person name="Nybo J.L."/>
            <person name="Theobald S."/>
            <person name="Kuo A."/>
            <person name="Bowyer P."/>
            <person name="Matsuda Y."/>
            <person name="Lyhne E.K."/>
            <person name="Kogle M.E."/>
            <person name="Clum A."/>
            <person name="Lipzen A."/>
            <person name="Salamov A."/>
            <person name="Ngan C.Y."/>
            <person name="Daum C."/>
            <person name="Chiniquy J."/>
            <person name="Barry K."/>
            <person name="LaButti K."/>
            <person name="Haridas S."/>
            <person name="Simmons B.A."/>
            <person name="Magnuson J.K."/>
            <person name="Mortensen U.H."/>
            <person name="Larsen T.O."/>
            <person name="Grigoriev I.V."/>
            <person name="Baker S.E."/>
            <person name="Andersen M.R."/>
            <person name="Nordberg H.P."/>
            <person name="Cantor M.N."/>
            <person name="Hua S.X."/>
        </authorList>
    </citation>
    <scope>NUCLEOTIDE SEQUENCE [LARGE SCALE GENOMIC DNA]</scope>
    <source>
        <strain evidence="3">IBT 19404</strain>
    </source>
</reference>
<organism evidence="2 3">
    <name type="scientific">Aspergillus taichungensis</name>
    <dbReference type="NCBI Taxonomy" id="482145"/>
    <lineage>
        <taxon>Eukaryota</taxon>
        <taxon>Fungi</taxon>
        <taxon>Dikarya</taxon>
        <taxon>Ascomycota</taxon>
        <taxon>Pezizomycotina</taxon>
        <taxon>Eurotiomycetes</taxon>
        <taxon>Eurotiomycetidae</taxon>
        <taxon>Eurotiales</taxon>
        <taxon>Aspergillaceae</taxon>
        <taxon>Aspergillus</taxon>
        <taxon>Aspergillus subgen. Circumdati</taxon>
    </lineage>
</organism>
<accession>A0A2J5I5W0</accession>
<feature type="signal peptide" evidence="1">
    <location>
        <begin position="1"/>
        <end position="18"/>
    </location>
</feature>
<evidence type="ECO:0000256" key="1">
    <source>
        <dbReference type="SAM" id="SignalP"/>
    </source>
</evidence>
<keyword evidence="3" id="KW-1185">Reference proteome</keyword>
<feature type="chain" id="PRO_5014385151" evidence="1">
    <location>
        <begin position="19"/>
        <end position="49"/>
    </location>
</feature>